<dbReference type="eggNOG" id="ENOG5032RKP">
    <property type="taxonomic scope" value="Bacteria"/>
</dbReference>
<dbReference type="PANTHER" id="PTHR36852:SF1">
    <property type="entry name" value="PROTEIN GVPL 2"/>
    <property type="match status" value="1"/>
</dbReference>
<evidence type="ECO:0008006" key="6">
    <source>
        <dbReference type="Google" id="ProtNLM"/>
    </source>
</evidence>
<keyword evidence="5" id="KW-1185">Reference proteome</keyword>
<organism evidence="4 5">
    <name type="scientific">Legionella drancourtii LLAP12</name>
    <dbReference type="NCBI Taxonomy" id="658187"/>
    <lineage>
        <taxon>Bacteria</taxon>
        <taxon>Pseudomonadati</taxon>
        <taxon>Pseudomonadota</taxon>
        <taxon>Gammaproteobacteria</taxon>
        <taxon>Legionellales</taxon>
        <taxon>Legionellaceae</taxon>
        <taxon>Legionella</taxon>
    </lineage>
</organism>
<dbReference type="STRING" id="658187.LDG_7837"/>
<evidence type="ECO:0000256" key="1">
    <source>
        <dbReference type="ARBA" id="ARBA00022987"/>
    </source>
</evidence>
<sequence>MNKALYLFCLTPASDLPMMEGELLPNFSPLFIHPFQTFNAILSWVPAKEYQEQSTDSNLINTEEFMQRVFFHELVVEKIMRDEAVFPIGFGTLFSSIASLEEQILTHQTLISSCLANLNQKDEYAVRVYLNQDKALESLLSVMLQERESSWASSSPGVQYLKKQQLHNEIQRNLNQHLGGMLDEVLSMFQRHATDFKSRENTAQSSDIHGTSILHWAFLIPRVVSSIFKEQVDLMNAKYNPFGLHFVLTGPWPAYSFCTLQSVEAP</sequence>
<dbReference type="Proteomes" id="UP000002770">
    <property type="component" value="Unassembled WGS sequence"/>
</dbReference>
<dbReference type="GO" id="GO:0031411">
    <property type="term" value="C:gas vesicle"/>
    <property type="evidence" value="ECO:0007669"/>
    <property type="project" value="UniProtKB-SubCell"/>
</dbReference>
<dbReference type="HOGENOM" id="CLU_065736_0_0_6"/>
<dbReference type="InParanoid" id="G9ERC5"/>
<keyword evidence="1" id="KW-0304">Gas vesicle</keyword>
<evidence type="ECO:0000256" key="3">
    <source>
        <dbReference type="ARBA" id="ARBA00035643"/>
    </source>
</evidence>
<proteinExistence type="inferred from homology"/>
<dbReference type="PANTHER" id="PTHR36852">
    <property type="entry name" value="PROTEIN GVPL 2"/>
    <property type="match status" value="1"/>
</dbReference>
<dbReference type="AlphaFoldDB" id="G9ERC5"/>
<evidence type="ECO:0000313" key="4">
    <source>
        <dbReference type="EMBL" id="EHL30094.1"/>
    </source>
</evidence>
<dbReference type="EMBL" id="JH413835">
    <property type="protein sequence ID" value="EHL30094.1"/>
    <property type="molecule type" value="Genomic_DNA"/>
</dbReference>
<reference evidence="4 5" key="1">
    <citation type="journal article" date="2011" name="BMC Genomics">
        <title>Insight into cross-talk between intra-amoebal pathogens.</title>
        <authorList>
            <person name="Gimenez G."/>
            <person name="Bertelli C."/>
            <person name="Moliner C."/>
            <person name="Robert C."/>
            <person name="Raoult D."/>
            <person name="Fournier P.E."/>
            <person name="Greub G."/>
        </authorList>
    </citation>
    <scope>NUCLEOTIDE SEQUENCE [LARGE SCALE GENOMIC DNA]</scope>
    <source>
        <strain evidence="4 5">LLAP12</strain>
    </source>
</reference>
<dbReference type="OrthoDB" id="5766050at2"/>
<accession>G9ERC5</accession>
<comment type="similarity">
    <text evidence="3">Belongs to the gas vesicle GvpF/GvpL family.</text>
</comment>
<name>G9ERC5_9GAMM</name>
<evidence type="ECO:0000313" key="5">
    <source>
        <dbReference type="Proteomes" id="UP000002770"/>
    </source>
</evidence>
<dbReference type="GO" id="GO:0031412">
    <property type="term" value="P:gas vesicle organization"/>
    <property type="evidence" value="ECO:0007669"/>
    <property type="project" value="InterPro"/>
</dbReference>
<evidence type="ECO:0000256" key="2">
    <source>
        <dbReference type="ARBA" id="ARBA00035108"/>
    </source>
</evidence>
<protein>
    <recommendedName>
        <fullName evidence="6">GvpL/GvpF family gas vesicle protein</fullName>
    </recommendedName>
</protein>
<gene>
    <name evidence="4" type="ORF">LDG_7837</name>
</gene>
<dbReference type="InterPro" id="IPR009430">
    <property type="entry name" value="GvpL/GvpF"/>
</dbReference>
<dbReference type="RefSeq" id="WP_006871731.1">
    <property type="nucleotide sequence ID" value="NZ_JH413835.1"/>
</dbReference>
<dbReference type="Pfam" id="PF06386">
    <property type="entry name" value="GvpL_GvpF"/>
    <property type="match status" value="1"/>
</dbReference>
<comment type="subcellular location">
    <subcellularLocation>
        <location evidence="2">Gas vesicle</location>
    </subcellularLocation>
</comment>